<reference evidence="10 11" key="1">
    <citation type="journal article" date="2019" name="Int. J. Syst. Evol. Microbiol.">
        <title>The Global Catalogue of Microorganisms (GCM) 10K type strain sequencing project: providing services to taxonomists for standard genome sequencing and annotation.</title>
        <authorList>
            <consortium name="The Broad Institute Genomics Platform"/>
            <consortium name="The Broad Institute Genome Sequencing Center for Infectious Disease"/>
            <person name="Wu L."/>
            <person name="Ma J."/>
        </authorList>
    </citation>
    <scope>NUCLEOTIDE SEQUENCE [LARGE SCALE GENOMIC DNA]</scope>
    <source>
        <strain evidence="10 11">JCM 16009</strain>
    </source>
</reference>
<accession>A0ABN2MY30</accession>
<dbReference type="EMBL" id="BAAAQK010000005">
    <property type="protein sequence ID" value="GAA1843829.1"/>
    <property type="molecule type" value="Genomic_DNA"/>
</dbReference>
<keyword evidence="3" id="KW-0479">Metal-binding</keyword>
<keyword evidence="8" id="KW-0051">Antiviral defense</keyword>
<dbReference type="NCBIfam" id="TIGR01596">
    <property type="entry name" value="cas3_HD"/>
    <property type="match status" value="1"/>
</dbReference>
<evidence type="ECO:0000313" key="11">
    <source>
        <dbReference type="Proteomes" id="UP001500449"/>
    </source>
</evidence>
<keyword evidence="11" id="KW-1185">Reference proteome</keyword>
<dbReference type="Proteomes" id="UP001500449">
    <property type="component" value="Unassembled WGS sequence"/>
</dbReference>
<evidence type="ECO:0000256" key="7">
    <source>
        <dbReference type="ARBA" id="ARBA00022840"/>
    </source>
</evidence>
<protein>
    <recommendedName>
        <fullName evidence="9">HD Cas3-type domain-containing protein</fullName>
    </recommendedName>
</protein>
<dbReference type="InterPro" id="IPR006483">
    <property type="entry name" value="CRISPR-assoc_Cas3_HD"/>
</dbReference>
<dbReference type="SMART" id="SM00490">
    <property type="entry name" value="HELICc"/>
    <property type="match status" value="1"/>
</dbReference>
<dbReference type="Pfam" id="PF22590">
    <property type="entry name" value="Cas3-like_C_2"/>
    <property type="match status" value="1"/>
</dbReference>
<evidence type="ECO:0000256" key="3">
    <source>
        <dbReference type="ARBA" id="ARBA00022723"/>
    </source>
</evidence>
<dbReference type="Gene3D" id="3.40.50.300">
    <property type="entry name" value="P-loop containing nucleotide triphosphate hydrolases"/>
    <property type="match status" value="2"/>
</dbReference>
<keyword evidence="4" id="KW-0547">Nucleotide-binding</keyword>
<dbReference type="SUPFAM" id="SSF109604">
    <property type="entry name" value="HD-domain/PDEase-like"/>
    <property type="match status" value="1"/>
</dbReference>
<evidence type="ECO:0000256" key="4">
    <source>
        <dbReference type="ARBA" id="ARBA00022741"/>
    </source>
</evidence>
<evidence type="ECO:0000256" key="8">
    <source>
        <dbReference type="ARBA" id="ARBA00023118"/>
    </source>
</evidence>
<keyword evidence="5" id="KW-0378">Hydrolase</keyword>
<evidence type="ECO:0000259" key="9">
    <source>
        <dbReference type="PROSITE" id="PS51643"/>
    </source>
</evidence>
<dbReference type="InterPro" id="IPR013444">
    <property type="entry name" value="Helicase_Cas3_CRISPR-ass_Anaes"/>
</dbReference>
<comment type="similarity">
    <text evidence="1">In the N-terminal section; belongs to the CRISPR-associated nuclease Cas3-HD family.</text>
</comment>
<evidence type="ECO:0000256" key="6">
    <source>
        <dbReference type="ARBA" id="ARBA00022806"/>
    </source>
</evidence>
<dbReference type="RefSeq" id="WP_344415549.1">
    <property type="nucleotide sequence ID" value="NZ_BAAAQK010000005.1"/>
</dbReference>
<dbReference type="NCBIfam" id="TIGR02621">
    <property type="entry name" value="cas3_GSU0051"/>
    <property type="match status" value="1"/>
</dbReference>
<evidence type="ECO:0000256" key="5">
    <source>
        <dbReference type="ARBA" id="ARBA00022801"/>
    </source>
</evidence>
<dbReference type="InterPro" id="IPR054712">
    <property type="entry name" value="Cas3-like_dom"/>
</dbReference>
<dbReference type="InterPro" id="IPR001650">
    <property type="entry name" value="Helicase_C-like"/>
</dbReference>
<dbReference type="Pfam" id="PF18019">
    <property type="entry name" value="Cas3_HD"/>
    <property type="match status" value="1"/>
</dbReference>
<comment type="caution">
    <text evidence="10">The sequence shown here is derived from an EMBL/GenBank/DDBJ whole genome shotgun (WGS) entry which is preliminary data.</text>
</comment>
<sequence>MTVSDPALRAEDFPEFFRAVHGVDPFPWQLDLTGRVLAEGRWPDLVDVPTGLGKTSMIDIAVFVTAATARTAGAERAGRRRIFFVVDRRLVVDEAFEHATRLSELLQEATNGAGAMARVARALRALAPTASGDLLPVTRMRGGTTWAAAWMDRPDRPGIVLGTVDQVGSRFLFRGYGVSDRRKPLDAALVGTDSLIMVDEAHLATALLTTFGAASQRDQLGLPVPDPLTVRLSATAEPTFETYALDVDAHRGTAVAWRRLNAGKGLRLVESTPKGSAKDIAAQAIEAVSALSGGGRAPAVLVVCNTVDRAREVFTKLRAGLPEADCELLIGRSRPIDRPGLQERVLRLLGVRRRATDVPAVLVATQTVEVGVNLDADALITESASWDALVQRLGRLNRLGLFSDRFPGDGHAVATVVHDGTTDGPVYGAARDATWSTLTTLAEGATGDIDVSPLACRAHTASAFADRSYLRATRGVPVLLGPTLDTWVQTAPVPLNDPPVAPFLHGFDSGAPAVQMVWREGLVEDDPFDGDAELPAERLDALLTQWPPRSPEIVEIPFVAARRWIGGQSPEPVSDVDISGEELGRQQPVADPFRVLAQRASRQTGRARTDAPTRWSWIDAEQLRPGDLVVVPTERGGLDEYGWAPADRGLVADVSEAASFAPGRGALPAALRLDAGLAARLGLDRIGTEQVTRLLDLPTGEPVDVGVMQSLADSLPVEGLRRFGWTETTWRELAAWLRTRSPRRVEITDPSDDRWGEPEVWAVLLSGPRGAAAPTEGDDEHAGASSAAPAQVTLEAHHLAVRRRAGDIARALGLSLDLAAVVEDAAGWHDLGKVEDRFQAMLHGGDATAAALAREPLAKSGMDPVNRNAWRDAARRSGLPTGARHEAWSAALVEEHLRHLDDGYHGDVDLLLHLIASHHGYARPLAWLVADNDPRDIGVALGEHKVVVRSDQTVDLQQPARFARLNARYGRWGLALLEAVVRCADTTVSGEGS</sequence>
<evidence type="ECO:0000256" key="1">
    <source>
        <dbReference type="ARBA" id="ARBA00006847"/>
    </source>
</evidence>
<feature type="domain" description="HD Cas3-type" evidence="9">
    <location>
        <begin position="787"/>
        <end position="989"/>
    </location>
</feature>
<proteinExistence type="inferred from homology"/>
<comment type="similarity">
    <text evidence="2">In the central section; belongs to the CRISPR-associated helicase Cas3 family.</text>
</comment>
<gene>
    <name evidence="10" type="ORF">GCM10009836_23980</name>
</gene>
<dbReference type="SUPFAM" id="SSF52540">
    <property type="entry name" value="P-loop containing nucleoside triphosphate hydrolases"/>
    <property type="match status" value="1"/>
</dbReference>
<organism evidence="10 11">
    <name type="scientific">Pseudonocardia ailaonensis</name>
    <dbReference type="NCBI Taxonomy" id="367279"/>
    <lineage>
        <taxon>Bacteria</taxon>
        <taxon>Bacillati</taxon>
        <taxon>Actinomycetota</taxon>
        <taxon>Actinomycetes</taxon>
        <taxon>Pseudonocardiales</taxon>
        <taxon>Pseudonocardiaceae</taxon>
        <taxon>Pseudonocardia</taxon>
    </lineage>
</organism>
<dbReference type="InterPro" id="IPR038257">
    <property type="entry name" value="CRISPR-assoc_Cas3_HD_sf"/>
</dbReference>
<keyword evidence="7" id="KW-0067">ATP-binding</keyword>
<evidence type="ECO:0000256" key="2">
    <source>
        <dbReference type="ARBA" id="ARBA00009046"/>
    </source>
</evidence>
<name>A0ABN2MY30_9PSEU</name>
<keyword evidence="6" id="KW-0347">Helicase</keyword>
<dbReference type="Gene3D" id="1.10.3210.30">
    <property type="match status" value="1"/>
</dbReference>
<dbReference type="PROSITE" id="PS51643">
    <property type="entry name" value="HD_CAS3"/>
    <property type="match status" value="1"/>
</dbReference>
<dbReference type="InterPro" id="IPR027417">
    <property type="entry name" value="P-loop_NTPase"/>
</dbReference>
<evidence type="ECO:0000313" key="10">
    <source>
        <dbReference type="EMBL" id="GAA1843829.1"/>
    </source>
</evidence>